<dbReference type="AlphaFoldDB" id="A0A1T5IT27"/>
<dbReference type="RefSeq" id="WP_079722646.1">
    <property type="nucleotide sequence ID" value="NZ_BMCL01000003.1"/>
</dbReference>
<dbReference type="OrthoDB" id="6027936at2"/>
<dbReference type="Proteomes" id="UP000190341">
    <property type="component" value="Unassembled WGS sequence"/>
</dbReference>
<sequence length="78" mass="8792">MTDWQHQIRNQLNLVLYASSWARDSIQEGRTQDAQDALLRIDDAVAECVLLLAEWERESHNAAPDPQLPDQYGTGQAG</sequence>
<accession>A0A1T5IT27</accession>
<dbReference type="EMBL" id="FUZV01000001">
    <property type="protein sequence ID" value="SKC42344.1"/>
    <property type="molecule type" value="Genomic_DNA"/>
</dbReference>
<keyword evidence="3" id="KW-1185">Reference proteome</keyword>
<evidence type="ECO:0000256" key="1">
    <source>
        <dbReference type="SAM" id="MobiDB-lite"/>
    </source>
</evidence>
<gene>
    <name evidence="2" type="ORF">SAMN06296058_0218</name>
</gene>
<evidence type="ECO:0000313" key="2">
    <source>
        <dbReference type="EMBL" id="SKC42344.1"/>
    </source>
</evidence>
<name>A0A1T5IT27_9GAMM</name>
<feature type="region of interest" description="Disordered" evidence="1">
    <location>
        <begin position="59"/>
        <end position="78"/>
    </location>
</feature>
<evidence type="ECO:0000313" key="3">
    <source>
        <dbReference type="Proteomes" id="UP000190341"/>
    </source>
</evidence>
<organism evidence="2 3">
    <name type="scientific">Pseudoxanthomonas indica</name>
    <dbReference type="NCBI Taxonomy" id="428993"/>
    <lineage>
        <taxon>Bacteria</taxon>
        <taxon>Pseudomonadati</taxon>
        <taxon>Pseudomonadota</taxon>
        <taxon>Gammaproteobacteria</taxon>
        <taxon>Lysobacterales</taxon>
        <taxon>Lysobacteraceae</taxon>
        <taxon>Pseudoxanthomonas</taxon>
    </lineage>
</organism>
<dbReference type="STRING" id="428993.SAMN06296058_0218"/>
<reference evidence="2 3" key="1">
    <citation type="submission" date="2017-02" db="EMBL/GenBank/DDBJ databases">
        <authorList>
            <person name="Peterson S.W."/>
        </authorList>
    </citation>
    <scope>NUCLEOTIDE SEQUENCE [LARGE SCALE GENOMIC DNA]</scope>
    <source>
        <strain evidence="2 3">P15</strain>
    </source>
</reference>
<proteinExistence type="predicted"/>
<protein>
    <submittedName>
        <fullName evidence="2">Uncharacterized protein</fullName>
    </submittedName>
</protein>